<keyword evidence="6 7" id="KW-0472">Membrane</keyword>
<keyword evidence="7" id="KW-1133">Transmembrane helix</keyword>
<dbReference type="EMBL" id="JAPFRF010000023">
    <property type="protein sequence ID" value="KAJ7304144.1"/>
    <property type="molecule type" value="Genomic_DNA"/>
</dbReference>
<organism evidence="8 9">
    <name type="scientific">Phrynocephalus forsythii</name>
    <dbReference type="NCBI Taxonomy" id="171643"/>
    <lineage>
        <taxon>Eukaryota</taxon>
        <taxon>Metazoa</taxon>
        <taxon>Chordata</taxon>
        <taxon>Craniata</taxon>
        <taxon>Vertebrata</taxon>
        <taxon>Euteleostomi</taxon>
        <taxon>Lepidosauria</taxon>
        <taxon>Squamata</taxon>
        <taxon>Bifurcata</taxon>
        <taxon>Unidentata</taxon>
        <taxon>Episquamata</taxon>
        <taxon>Toxicofera</taxon>
        <taxon>Iguania</taxon>
        <taxon>Acrodonta</taxon>
        <taxon>Agamidae</taxon>
        <taxon>Agaminae</taxon>
        <taxon>Phrynocephalus</taxon>
    </lineage>
</organism>
<feature type="transmembrane region" description="Helical" evidence="7">
    <location>
        <begin position="48"/>
        <end position="66"/>
    </location>
</feature>
<dbReference type="OrthoDB" id="9050389at2759"/>
<dbReference type="Pfam" id="PF02038">
    <property type="entry name" value="ATP1G1_PLM_MAT8"/>
    <property type="match status" value="1"/>
</dbReference>
<evidence type="ECO:0000256" key="3">
    <source>
        <dbReference type="ARBA" id="ARBA00022448"/>
    </source>
</evidence>
<evidence type="ECO:0000256" key="1">
    <source>
        <dbReference type="ARBA" id="ARBA00004167"/>
    </source>
</evidence>
<evidence type="ECO:0000256" key="5">
    <source>
        <dbReference type="ARBA" id="ARBA00023065"/>
    </source>
</evidence>
<protein>
    <recommendedName>
        <fullName evidence="7">FXYD domain-containing ion transport regulator</fullName>
    </recommendedName>
</protein>
<gene>
    <name evidence="8" type="ORF">JRQ81_011672</name>
</gene>
<comment type="caution">
    <text evidence="7">Lacks conserved residue(s) required for the propagation of feature annotation.</text>
</comment>
<keyword evidence="3 7" id="KW-0813">Transport</keyword>
<evidence type="ECO:0000256" key="7">
    <source>
        <dbReference type="RuleBase" id="RU364131"/>
    </source>
</evidence>
<dbReference type="AlphaFoldDB" id="A0A9Q0X6N1"/>
<dbReference type="PANTHER" id="PTHR14132">
    <property type="entry name" value="SODIUM/POTASSIUM-TRANSPORTING ATPASE SUBUNIT GAMMA"/>
    <property type="match status" value="1"/>
</dbReference>
<name>A0A9Q0X6N1_9SAUR</name>
<keyword evidence="9" id="KW-1185">Reference proteome</keyword>
<comment type="caution">
    <text evidence="8">The sequence shown here is derived from an EMBL/GenBank/DDBJ whole genome shotgun (WGS) entry which is preliminary data.</text>
</comment>
<proteinExistence type="inferred from homology"/>
<evidence type="ECO:0000256" key="2">
    <source>
        <dbReference type="ARBA" id="ARBA00005948"/>
    </source>
</evidence>
<dbReference type="GO" id="GO:0043269">
    <property type="term" value="P:regulation of monoatomic ion transport"/>
    <property type="evidence" value="ECO:0007669"/>
    <property type="project" value="InterPro"/>
</dbReference>
<dbReference type="PANTHER" id="PTHR14132:SF23">
    <property type="entry name" value="FXYD DOMAIN-CONTAINING ION TRANSPORT REGULATOR"/>
    <property type="match status" value="1"/>
</dbReference>
<feature type="transmembrane region" description="Helical" evidence="7">
    <location>
        <begin position="161"/>
        <end position="178"/>
    </location>
</feature>
<sequence length="202" mass="21920">MITLTSSSGVLLQQAAMSEAAGIKVHLPLRGNVSIFPSLKTGPKQKDGAFGTLLLLLSLMTLAVMADVEGSTMSTAGYKEESEATITTESYWFSTREVALTTEAGTTMEALSTSSILGVSSPAVVKTAEQSPVDQGKRTDVERKDYHDQIFYYDYHSLRKWGLIAAAILFILGILILTCGKQGKFPRCRGKKRARTYDVTQA</sequence>
<keyword evidence="4 7" id="KW-0812">Transmembrane</keyword>
<accession>A0A9Q0X6N1</accession>
<evidence type="ECO:0000256" key="6">
    <source>
        <dbReference type="ARBA" id="ARBA00023136"/>
    </source>
</evidence>
<dbReference type="Gene3D" id="1.20.5.780">
    <property type="entry name" value="Single helix bin"/>
    <property type="match status" value="1"/>
</dbReference>
<dbReference type="GO" id="GO:0016020">
    <property type="term" value="C:membrane"/>
    <property type="evidence" value="ECO:0007669"/>
    <property type="project" value="UniProtKB-SubCell"/>
</dbReference>
<dbReference type="GO" id="GO:0017080">
    <property type="term" value="F:sodium channel regulator activity"/>
    <property type="evidence" value="ECO:0007669"/>
    <property type="project" value="TreeGrafter"/>
</dbReference>
<comment type="subcellular location">
    <subcellularLocation>
        <location evidence="1">Membrane</location>
        <topology evidence="1">Single-pass membrane protein</topology>
    </subcellularLocation>
</comment>
<dbReference type="Proteomes" id="UP001142489">
    <property type="component" value="Unassembled WGS sequence"/>
</dbReference>
<dbReference type="InterPro" id="IPR000272">
    <property type="entry name" value="Ion-transport_regulator_FXYD"/>
</dbReference>
<dbReference type="GO" id="GO:0006811">
    <property type="term" value="P:monoatomic ion transport"/>
    <property type="evidence" value="ECO:0007669"/>
    <property type="project" value="UniProtKB-KW"/>
</dbReference>
<keyword evidence="5 7" id="KW-0406">Ion transport</keyword>
<evidence type="ECO:0000313" key="8">
    <source>
        <dbReference type="EMBL" id="KAJ7304144.1"/>
    </source>
</evidence>
<evidence type="ECO:0000313" key="9">
    <source>
        <dbReference type="Proteomes" id="UP001142489"/>
    </source>
</evidence>
<evidence type="ECO:0000256" key="4">
    <source>
        <dbReference type="ARBA" id="ARBA00022692"/>
    </source>
</evidence>
<comment type="similarity">
    <text evidence="2 7">Belongs to the FXYD family.</text>
</comment>
<reference evidence="8" key="1">
    <citation type="journal article" date="2023" name="DNA Res.">
        <title>Chromosome-level genome assembly of Phrynocephalus forsythii using third-generation DNA sequencing and Hi-C analysis.</title>
        <authorList>
            <person name="Qi Y."/>
            <person name="Zhao W."/>
            <person name="Zhao Y."/>
            <person name="Niu C."/>
            <person name="Cao S."/>
            <person name="Zhang Y."/>
        </authorList>
    </citation>
    <scope>NUCLEOTIDE SEQUENCE</scope>
    <source>
        <tissue evidence="8">Muscle</tissue>
    </source>
</reference>